<name>A0AC35UFF6_9BILA</name>
<sequence>MEELLKPKYFAPVNKAYWAGAVEVLVLSFLSIFPNLYFLYKAITNDRFIKRPVLRKTVLILSVEFALASVHACANSLIYLIPYHFNLPMTVIGCSWVRTIFYITLLGVFSSPFIIYIDRHFKIIHSRGCNPFLLALIACIINLPSFGFVFANKLDSTPAYIFDEACSYQHFSINFYIQKIQYLMMFMLVASPILASLMNVYTFAKLQKQNKVVSQRRAKEQRQLFVTLSIQALYPCICYLPSISLGIYGTISKFKFN</sequence>
<accession>A0AC35UFF6</accession>
<dbReference type="Proteomes" id="UP000095286">
    <property type="component" value="Unplaced"/>
</dbReference>
<evidence type="ECO:0000313" key="2">
    <source>
        <dbReference type="WBParaSite" id="RSKR_0001069800.1"/>
    </source>
</evidence>
<organism evidence="1 2">
    <name type="scientific">Rhabditophanes sp. KR3021</name>
    <dbReference type="NCBI Taxonomy" id="114890"/>
    <lineage>
        <taxon>Eukaryota</taxon>
        <taxon>Metazoa</taxon>
        <taxon>Ecdysozoa</taxon>
        <taxon>Nematoda</taxon>
        <taxon>Chromadorea</taxon>
        <taxon>Rhabditida</taxon>
        <taxon>Tylenchina</taxon>
        <taxon>Panagrolaimomorpha</taxon>
        <taxon>Strongyloidoidea</taxon>
        <taxon>Alloionematidae</taxon>
        <taxon>Rhabditophanes</taxon>
    </lineage>
</organism>
<dbReference type="WBParaSite" id="RSKR_0001069800.1">
    <property type="protein sequence ID" value="RSKR_0001069800.1"/>
    <property type="gene ID" value="RSKR_0001069800"/>
</dbReference>
<protein>
    <submittedName>
        <fullName evidence="2">G_PROTEIN_RECEP_F1_2 domain-containing protein</fullName>
    </submittedName>
</protein>
<reference evidence="2" key="1">
    <citation type="submission" date="2016-11" db="UniProtKB">
        <authorList>
            <consortium name="WormBaseParasite"/>
        </authorList>
    </citation>
    <scope>IDENTIFICATION</scope>
    <source>
        <strain evidence="2">KR3021</strain>
    </source>
</reference>
<evidence type="ECO:0000313" key="1">
    <source>
        <dbReference type="Proteomes" id="UP000095286"/>
    </source>
</evidence>
<proteinExistence type="predicted"/>